<dbReference type="AlphaFoldDB" id="A0A366I6G8"/>
<accession>A0A366I6G8</accession>
<protein>
    <submittedName>
        <fullName evidence="1">Uncharacterized protein</fullName>
    </submittedName>
</protein>
<dbReference type="RefSeq" id="WP_113920899.1">
    <property type="nucleotide sequence ID" value="NZ_QNRX01000011.1"/>
</dbReference>
<reference evidence="1 2" key="1">
    <citation type="submission" date="2018-06" db="EMBL/GenBank/DDBJ databases">
        <title>Genomic Encyclopedia of Type Strains, Phase IV (KMG-IV): sequencing the most valuable type-strain genomes for metagenomic binning, comparative biology and taxonomic classification.</title>
        <authorList>
            <person name="Goeker M."/>
        </authorList>
    </citation>
    <scope>NUCLEOTIDE SEQUENCE [LARGE SCALE GENOMIC DNA]</scope>
    <source>
        <strain evidence="1 2">DSM 22112</strain>
    </source>
</reference>
<organism evidence="1 2">
    <name type="scientific">Alkalibaculum bacchi</name>
    <dbReference type="NCBI Taxonomy" id="645887"/>
    <lineage>
        <taxon>Bacteria</taxon>
        <taxon>Bacillati</taxon>
        <taxon>Bacillota</taxon>
        <taxon>Clostridia</taxon>
        <taxon>Eubacteriales</taxon>
        <taxon>Eubacteriaceae</taxon>
        <taxon>Alkalibaculum</taxon>
    </lineage>
</organism>
<name>A0A366I6G8_9FIRM</name>
<sequence length="152" mass="16918">MKKNIIPDSSKILSTFENKYATPMQMPPMYMRPPQGGMPMQPQQPMQPMQPVPPQNGVPQRISPVMGPNYIQGYLQQFIGQYIRIDFLVGTGTFIDRDGILTQVGIDFIELREVQTGNILVGDMYSVKFVTVYTSAPGVPYMGASGVSHTED</sequence>
<dbReference type="EMBL" id="QNRX01000011">
    <property type="protein sequence ID" value="RBP62576.1"/>
    <property type="molecule type" value="Genomic_DNA"/>
</dbReference>
<dbReference type="OrthoDB" id="2087128at2"/>
<evidence type="ECO:0000313" key="1">
    <source>
        <dbReference type="EMBL" id="RBP62576.1"/>
    </source>
</evidence>
<keyword evidence="2" id="KW-1185">Reference proteome</keyword>
<evidence type="ECO:0000313" key="2">
    <source>
        <dbReference type="Proteomes" id="UP000253490"/>
    </source>
</evidence>
<proteinExistence type="predicted"/>
<dbReference type="Proteomes" id="UP000253490">
    <property type="component" value="Unassembled WGS sequence"/>
</dbReference>
<gene>
    <name evidence="1" type="ORF">DES36_1116</name>
</gene>
<comment type="caution">
    <text evidence="1">The sequence shown here is derived from an EMBL/GenBank/DDBJ whole genome shotgun (WGS) entry which is preliminary data.</text>
</comment>